<protein>
    <submittedName>
        <fullName evidence="1">Uncharacterized protein</fullName>
    </submittedName>
</protein>
<evidence type="ECO:0000313" key="1">
    <source>
        <dbReference type="EMBL" id="EDP98483.1"/>
    </source>
</evidence>
<keyword evidence="2" id="KW-1185">Reference proteome</keyword>
<dbReference type="AlphaFoldDB" id="A9DL56"/>
<accession>A9DL56</accession>
<organism evidence="1 2">
    <name type="scientific">Kordia algicida OT-1</name>
    <dbReference type="NCBI Taxonomy" id="391587"/>
    <lineage>
        <taxon>Bacteria</taxon>
        <taxon>Pseudomonadati</taxon>
        <taxon>Bacteroidota</taxon>
        <taxon>Flavobacteriia</taxon>
        <taxon>Flavobacteriales</taxon>
        <taxon>Flavobacteriaceae</taxon>
        <taxon>Kordia</taxon>
    </lineage>
</organism>
<dbReference type="Proteomes" id="UP000002945">
    <property type="component" value="Unassembled WGS sequence"/>
</dbReference>
<name>A9DL56_9FLAO</name>
<sequence>MKKKNVHSKLNLKKAPIADLTNKKVTGGLAKDTLQRGCASYPYRCSIQECVYTDVTCYHTETCQRPRN</sequence>
<comment type="caution">
    <text evidence="1">The sequence shown here is derived from an EMBL/GenBank/DDBJ whole genome shotgun (WGS) entry which is preliminary data.</text>
</comment>
<proteinExistence type="predicted"/>
<evidence type="ECO:0000313" key="2">
    <source>
        <dbReference type="Proteomes" id="UP000002945"/>
    </source>
</evidence>
<dbReference type="EMBL" id="ABIB01000001">
    <property type="protein sequence ID" value="EDP98483.1"/>
    <property type="molecule type" value="Genomic_DNA"/>
</dbReference>
<reference evidence="1 2" key="1">
    <citation type="journal article" date="2011" name="J. Bacteriol.">
        <title>Genome sequence of the algicidal bacterium Kordia algicida OT-1.</title>
        <authorList>
            <person name="Lee H.S."/>
            <person name="Kang S.G."/>
            <person name="Kwon K.K."/>
            <person name="Lee J.H."/>
            <person name="Kim S.J."/>
        </authorList>
    </citation>
    <scope>NUCLEOTIDE SEQUENCE [LARGE SCALE GENOMIC DNA]</scope>
    <source>
        <strain evidence="1 2">OT-1</strain>
    </source>
</reference>
<gene>
    <name evidence="1" type="ORF">KAOT1_14737</name>
</gene>
<dbReference type="HOGENOM" id="CLU_2788464_0_0_10"/>
<dbReference type="STRING" id="391587.KAOT1_14737"/>